<dbReference type="Pfam" id="PF07690">
    <property type="entry name" value="MFS_1"/>
    <property type="match status" value="1"/>
</dbReference>
<feature type="domain" description="Major facilitator superfamily (MFS) profile" evidence="11">
    <location>
        <begin position="74"/>
        <end position="488"/>
    </location>
</feature>
<feature type="transmembrane region" description="Helical" evidence="10">
    <location>
        <begin position="309"/>
        <end position="330"/>
    </location>
</feature>
<feature type="transmembrane region" description="Helical" evidence="10">
    <location>
        <begin position="465"/>
        <end position="484"/>
    </location>
</feature>
<feature type="compositionally biased region" description="Polar residues" evidence="9">
    <location>
        <begin position="25"/>
        <end position="35"/>
    </location>
</feature>
<comment type="subcellular location">
    <subcellularLocation>
        <location evidence="1">Cell membrane</location>
        <topology evidence="1">Multi-pass membrane protein</topology>
    </subcellularLocation>
</comment>
<evidence type="ECO:0000256" key="5">
    <source>
        <dbReference type="ARBA" id="ARBA00022692"/>
    </source>
</evidence>
<evidence type="ECO:0000256" key="8">
    <source>
        <dbReference type="ARBA" id="ARBA00023136"/>
    </source>
</evidence>
<dbReference type="PROSITE" id="PS00216">
    <property type="entry name" value="SUGAR_TRANSPORT_1"/>
    <property type="match status" value="1"/>
</dbReference>
<evidence type="ECO:0000256" key="6">
    <source>
        <dbReference type="ARBA" id="ARBA00022847"/>
    </source>
</evidence>
<dbReference type="Gene3D" id="1.20.1250.20">
    <property type="entry name" value="MFS general substrate transporter like domains"/>
    <property type="match status" value="2"/>
</dbReference>
<evidence type="ECO:0000313" key="13">
    <source>
        <dbReference type="Proteomes" id="UP001530400"/>
    </source>
</evidence>
<dbReference type="AlphaFoldDB" id="A0ABD3Q867"/>
<dbReference type="InterPro" id="IPR005829">
    <property type="entry name" value="Sugar_transporter_CS"/>
</dbReference>
<keyword evidence="3" id="KW-0813">Transport</keyword>
<dbReference type="InterPro" id="IPR051084">
    <property type="entry name" value="H+-coupled_symporters"/>
</dbReference>
<gene>
    <name evidence="12" type="ORF">ACHAWO_008984</name>
</gene>
<dbReference type="InterPro" id="IPR020846">
    <property type="entry name" value="MFS_dom"/>
</dbReference>
<comment type="similarity">
    <text evidence="2">Belongs to the major facilitator superfamily. Metabolite:H+ Symporter (MHS) family (TC 2.A.1.6) family.</text>
</comment>
<dbReference type="InterPro" id="IPR011701">
    <property type="entry name" value="MFS"/>
</dbReference>
<evidence type="ECO:0000256" key="4">
    <source>
        <dbReference type="ARBA" id="ARBA00022475"/>
    </source>
</evidence>
<dbReference type="PANTHER" id="PTHR43528">
    <property type="entry name" value="ALPHA-KETOGLUTARATE PERMEASE"/>
    <property type="match status" value="1"/>
</dbReference>
<evidence type="ECO:0000256" key="9">
    <source>
        <dbReference type="SAM" id="MobiDB-lite"/>
    </source>
</evidence>
<dbReference type="InterPro" id="IPR036259">
    <property type="entry name" value="MFS_trans_sf"/>
</dbReference>
<dbReference type="GO" id="GO:0005886">
    <property type="term" value="C:plasma membrane"/>
    <property type="evidence" value="ECO:0007669"/>
    <property type="project" value="UniProtKB-SubCell"/>
</dbReference>
<feature type="transmembrane region" description="Helical" evidence="10">
    <location>
        <begin position="247"/>
        <end position="266"/>
    </location>
</feature>
<dbReference type="GO" id="GO:0015293">
    <property type="term" value="F:symporter activity"/>
    <property type="evidence" value="ECO:0007669"/>
    <property type="project" value="UniProtKB-KW"/>
</dbReference>
<feature type="transmembrane region" description="Helical" evidence="10">
    <location>
        <begin position="174"/>
        <end position="200"/>
    </location>
</feature>
<dbReference type="Proteomes" id="UP001530400">
    <property type="component" value="Unassembled WGS sequence"/>
</dbReference>
<feature type="transmembrane region" description="Helical" evidence="10">
    <location>
        <begin position="375"/>
        <end position="394"/>
    </location>
</feature>
<organism evidence="12 13">
    <name type="scientific">Cyclotella atomus</name>
    <dbReference type="NCBI Taxonomy" id="382360"/>
    <lineage>
        <taxon>Eukaryota</taxon>
        <taxon>Sar</taxon>
        <taxon>Stramenopiles</taxon>
        <taxon>Ochrophyta</taxon>
        <taxon>Bacillariophyta</taxon>
        <taxon>Coscinodiscophyceae</taxon>
        <taxon>Thalassiosirophycidae</taxon>
        <taxon>Stephanodiscales</taxon>
        <taxon>Stephanodiscaceae</taxon>
        <taxon>Cyclotella</taxon>
    </lineage>
</organism>
<keyword evidence="13" id="KW-1185">Reference proteome</keyword>
<dbReference type="EMBL" id="JALLPJ020000297">
    <property type="protein sequence ID" value="KAL3796315.1"/>
    <property type="molecule type" value="Genomic_DNA"/>
</dbReference>
<reference evidence="12 13" key="1">
    <citation type="submission" date="2024-10" db="EMBL/GenBank/DDBJ databases">
        <title>Updated reference genomes for cyclostephanoid diatoms.</title>
        <authorList>
            <person name="Roberts W.R."/>
            <person name="Alverson A.J."/>
        </authorList>
    </citation>
    <scope>NUCLEOTIDE SEQUENCE [LARGE SCALE GENOMIC DNA]</scope>
    <source>
        <strain evidence="12 13">AJA010-31</strain>
    </source>
</reference>
<sequence>MPTATRSSYEDPTREDDGIELAQQAPPQSHSGLQRNSEHSTRYNEDDESAIFRSDHEAHAEEHMVTQKEDSWLKTIMGVSGNVLEWYDFAVFGYFSDILGSVFFPPNQDGHAAIVESFAVFGGAFFMRPIGGMMMGYIGDKYGSRKALTISIFLMAFPTFAMGCLPGYAQVGSLSIVLLTIVRLLQGLSVGGQLMSSLVFTLERHPKSKWGLYGSYVMAAANGGTLLGGLVASFIRRSLSEEALYAWGWRIPFLSGILVSFSGYYLKHHGGDDDQEHIHGDDTPKSAPIENPIKLAFSRANIRPLLSSIMVPLLWSSGFYLTFVWMAVFMSDLIDPPVPNSFLVNSASLFFSVCLIFPLAGILSDKFGRKRVMGLGGFLLAVFSPVLILVISQGSMASAFLSQFIMGIGLCLWGAPMMAWLAESFEPAARLTSVSIGYNIAQALGGGMAPAIATELVDRVGSTSPGYYLTIIASIALVGLCSVAPRSPVHFSVLNGEDDIIENGSPQEIKNRISSTTDDCDWDLQSENENDLL</sequence>
<accession>A0ABD3Q867</accession>
<proteinExistence type="inferred from homology"/>
<evidence type="ECO:0000256" key="2">
    <source>
        <dbReference type="ARBA" id="ARBA00008240"/>
    </source>
</evidence>
<evidence type="ECO:0000256" key="10">
    <source>
        <dbReference type="SAM" id="Phobius"/>
    </source>
</evidence>
<keyword evidence="8 10" id="KW-0472">Membrane</keyword>
<evidence type="ECO:0000259" key="11">
    <source>
        <dbReference type="PROSITE" id="PS50850"/>
    </source>
</evidence>
<evidence type="ECO:0000256" key="3">
    <source>
        <dbReference type="ARBA" id="ARBA00022448"/>
    </source>
</evidence>
<dbReference type="PROSITE" id="PS50850">
    <property type="entry name" value="MFS"/>
    <property type="match status" value="1"/>
</dbReference>
<protein>
    <recommendedName>
        <fullName evidence="11">Major facilitator superfamily (MFS) profile domain-containing protein</fullName>
    </recommendedName>
</protein>
<dbReference type="PANTHER" id="PTHR43528:SF1">
    <property type="entry name" value="ALPHA-KETOGLUTARATE PERMEASE"/>
    <property type="match status" value="1"/>
</dbReference>
<dbReference type="Pfam" id="PF00083">
    <property type="entry name" value="Sugar_tr"/>
    <property type="match status" value="1"/>
</dbReference>
<dbReference type="SUPFAM" id="SSF103473">
    <property type="entry name" value="MFS general substrate transporter"/>
    <property type="match status" value="1"/>
</dbReference>
<feature type="transmembrane region" description="Helical" evidence="10">
    <location>
        <begin position="342"/>
        <end position="363"/>
    </location>
</feature>
<comment type="caution">
    <text evidence="12">The sequence shown here is derived from an EMBL/GenBank/DDBJ whole genome shotgun (WGS) entry which is preliminary data.</text>
</comment>
<feature type="transmembrane region" description="Helical" evidence="10">
    <location>
        <begin position="147"/>
        <end position="168"/>
    </location>
</feature>
<keyword evidence="4" id="KW-1003">Cell membrane</keyword>
<evidence type="ECO:0000256" key="7">
    <source>
        <dbReference type="ARBA" id="ARBA00022989"/>
    </source>
</evidence>
<feature type="transmembrane region" description="Helical" evidence="10">
    <location>
        <begin position="110"/>
        <end position="127"/>
    </location>
</feature>
<feature type="transmembrane region" description="Helical" evidence="10">
    <location>
        <begin position="400"/>
        <end position="422"/>
    </location>
</feature>
<feature type="transmembrane region" description="Helical" evidence="10">
    <location>
        <begin position="212"/>
        <end position="235"/>
    </location>
</feature>
<evidence type="ECO:0000313" key="12">
    <source>
        <dbReference type="EMBL" id="KAL3796315.1"/>
    </source>
</evidence>
<feature type="transmembrane region" description="Helical" evidence="10">
    <location>
        <begin position="86"/>
        <end position="104"/>
    </location>
</feature>
<keyword evidence="5 10" id="KW-0812">Transmembrane</keyword>
<keyword evidence="7 10" id="KW-1133">Transmembrane helix</keyword>
<name>A0ABD3Q867_9STRA</name>
<dbReference type="InterPro" id="IPR005828">
    <property type="entry name" value="MFS_sugar_transport-like"/>
</dbReference>
<feature type="region of interest" description="Disordered" evidence="9">
    <location>
        <begin position="1"/>
        <end position="47"/>
    </location>
</feature>
<keyword evidence="6" id="KW-0769">Symport</keyword>
<feature type="transmembrane region" description="Helical" evidence="10">
    <location>
        <begin position="434"/>
        <end position="453"/>
    </location>
</feature>
<evidence type="ECO:0000256" key="1">
    <source>
        <dbReference type="ARBA" id="ARBA00004651"/>
    </source>
</evidence>